<dbReference type="RefSeq" id="WP_259542827.1">
    <property type="nucleotide sequence ID" value="NZ_JANLCJ010000146.1"/>
</dbReference>
<keyword evidence="3" id="KW-1185">Reference proteome</keyword>
<sequence>MKKILLPILMLSACASQPSYAISHAYRAKLERSGCTQVTEANKTCDVNKTKVQNAQSANSSHKSISKFAESLIGDSISHVADTLIADGWKANEGEWHKGKNTLRLIVENNQVVNAQIVN</sequence>
<reference evidence="2" key="1">
    <citation type="submission" date="2022-08" db="EMBL/GenBank/DDBJ databases">
        <authorList>
            <person name="Deng Y."/>
            <person name="Han X.-F."/>
            <person name="Zhang Y.-Q."/>
        </authorList>
    </citation>
    <scope>NUCLEOTIDE SEQUENCE</scope>
    <source>
        <strain evidence="2">CPCC 203386</strain>
    </source>
</reference>
<gene>
    <name evidence="2" type="ORF">N1032_23695</name>
</gene>
<dbReference type="Proteomes" id="UP001165586">
    <property type="component" value="Unassembled WGS sequence"/>
</dbReference>
<feature type="signal peptide" evidence="1">
    <location>
        <begin position="1"/>
        <end position="21"/>
    </location>
</feature>
<feature type="chain" id="PRO_5046113853" description="Lipoprotein" evidence="1">
    <location>
        <begin position="22"/>
        <end position="119"/>
    </location>
</feature>
<organism evidence="2 3">
    <name type="scientific">Herbiconiux daphne</name>
    <dbReference type="NCBI Taxonomy" id="2970914"/>
    <lineage>
        <taxon>Bacteria</taxon>
        <taxon>Bacillati</taxon>
        <taxon>Actinomycetota</taxon>
        <taxon>Actinomycetes</taxon>
        <taxon>Micrococcales</taxon>
        <taxon>Microbacteriaceae</taxon>
        <taxon>Herbiconiux</taxon>
    </lineage>
</organism>
<name>A0ABT2H9Y6_9MICO</name>
<evidence type="ECO:0000256" key="1">
    <source>
        <dbReference type="SAM" id="SignalP"/>
    </source>
</evidence>
<proteinExistence type="predicted"/>
<evidence type="ECO:0000313" key="3">
    <source>
        <dbReference type="Proteomes" id="UP001165586"/>
    </source>
</evidence>
<keyword evidence="1" id="KW-0732">Signal</keyword>
<comment type="caution">
    <text evidence="2">The sequence shown here is derived from an EMBL/GenBank/DDBJ whole genome shotgun (WGS) entry which is preliminary data.</text>
</comment>
<dbReference type="EMBL" id="JANLCJ010000146">
    <property type="protein sequence ID" value="MCS5736739.1"/>
    <property type="molecule type" value="Genomic_DNA"/>
</dbReference>
<accession>A0ABT2H9Y6</accession>
<evidence type="ECO:0000313" key="2">
    <source>
        <dbReference type="EMBL" id="MCS5736739.1"/>
    </source>
</evidence>
<evidence type="ECO:0008006" key="4">
    <source>
        <dbReference type="Google" id="ProtNLM"/>
    </source>
</evidence>
<protein>
    <recommendedName>
        <fullName evidence="4">Lipoprotein</fullName>
    </recommendedName>
</protein>